<feature type="domain" description="HepT-like" evidence="2">
    <location>
        <begin position="51"/>
        <end position="113"/>
    </location>
</feature>
<evidence type="ECO:0000313" key="4">
    <source>
        <dbReference type="Proteomes" id="UP000182278"/>
    </source>
</evidence>
<accession>A0A1J4SCB4</accession>
<name>A0A1J4SCB4_9BACT</name>
<dbReference type="AlphaFoldDB" id="A0A1J4SCB4"/>
<sequence length="143" mass="16929">MRSKEQILTLISEIEEELKNIQVLEESISNLRSRITNVTEEDRRYLIESAALEFHNFYLACERIFEKIAVEINGGISSTPDWHSRLLNNMTLEIKEIRPSVITKDLARDLMRLLEKEPKVCYNIFCQEWGFFPCKKWVFLLCN</sequence>
<feature type="coiled-coil region" evidence="1">
    <location>
        <begin position="4"/>
        <end position="41"/>
    </location>
</feature>
<organism evidence="3 4">
    <name type="scientific">Candidatus Desantisbacteria bacterium CG1_02_38_46</name>
    <dbReference type="NCBI Taxonomy" id="1817893"/>
    <lineage>
        <taxon>Bacteria</taxon>
        <taxon>Candidatus Desantisiibacteriota</taxon>
    </lineage>
</organism>
<dbReference type="Pfam" id="PF20797">
    <property type="entry name" value="HepT-like_2"/>
    <property type="match status" value="1"/>
</dbReference>
<proteinExistence type="predicted"/>
<comment type="caution">
    <text evidence="3">The sequence shown here is derived from an EMBL/GenBank/DDBJ whole genome shotgun (WGS) entry which is preliminary data.</text>
</comment>
<gene>
    <name evidence="3" type="ORF">AUJ66_04430</name>
</gene>
<evidence type="ECO:0000259" key="2">
    <source>
        <dbReference type="Pfam" id="PF20797"/>
    </source>
</evidence>
<reference evidence="3 4" key="1">
    <citation type="journal article" date="2016" name="Environ. Microbiol.">
        <title>Genomic resolution of a cold subsurface aquifer community provides metabolic insights for novel microbes adapted to high CO concentrations.</title>
        <authorList>
            <person name="Probst A.J."/>
            <person name="Castelle C.J."/>
            <person name="Singh A."/>
            <person name="Brown C.T."/>
            <person name="Anantharaman K."/>
            <person name="Sharon I."/>
            <person name="Hug L.A."/>
            <person name="Burstein D."/>
            <person name="Emerson J.B."/>
            <person name="Thomas B.C."/>
            <person name="Banfield J.F."/>
        </authorList>
    </citation>
    <scope>NUCLEOTIDE SEQUENCE [LARGE SCALE GENOMIC DNA]</scope>
    <source>
        <strain evidence="3">CG1_02_38_46</strain>
    </source>
</reference>
<dbReference type="Proteomes" id="UP000182278">
    <property type="component" value="Unassembled WGS sequence"/>
</dbReference>
<dbReference type="InterPro" id="IPR048769">
    <property type="entry name" value="HepT-like_dom"/>
</dbReference>
<evidence type="ECO:0000313" key="3">
    <source>
        <dbReference type="EMBL" id="OIN97089.1"/>
    </source>
</evidence>
<dbReference type="STRING" id="1817893.AUJ66_04430"/>
<protein>
    <recommendedName>
        <fullName evidence="2">HepT-like domain-containing protein</fullName>
    </recommendedName>
</protein>
<keyword evidence="1" id="KW-0175">Coiled coil</keyword>
<dbReference type="EMBL" id="MNUO01000065">
    <property type="protein sequence ID" value="OIN97089.1"/>
    <property type="molecule type" value="Genomic_DNA"/>
</dbReference>
<evidence type="ECO:0000256" key="1">
    <source>
        <dbReference type="SAM" id="Coils"/>
    </source>
</evidence>